<keyword evidence="9" id="KW-0812">Transmembrane</keyword>
<dbReference type="GO" id="GO:0005506">
    <property type="term" value="F:iron ion binding"/>
    <property type="evidence" value="ECO:0007669"/>
    <property type="project" value="InterPro"/>
</dbReference>
<dbReference type="InterPro" id="IPR050121">
    <property type="entry name" value="Cytochrome_P450_monoxygenase"/>
</dbReference>
<evidence type="ECO:0000313" key="11">
    <source>
        <dbReference type="Proteomes" id="UP000001798"/>
    </source>
</evidence>
<dbReference type="PRINTS" id="PR00385">
    <property type="entry name" value="P450"/>
</dbReference>
<dbReference type="PANTHER" id="PTHR24305">
    <property type="entry name" value="CYTOCHROME P450"/>
    <property type="match status" value="1"/>
</dbReference>
<dbReference type="GO" id="GO:0016705">
    <property type="term" value="F:oxidoreductase activity, acting on paired donors, with incorporation or reduction of molecular oxygen"/>
    <property type="evidence" value="ECO:0007669"/>
    <property type="project" value="InterPro"/>
</dbReference>
<comment type="similarity">
    <text evidence="2 8">Belongs to the cytochrome P450 family.</text>
</comment>
<dbReference type="PROSITE" id="PS00086">
    <property type="entry name" value="CYTOCHROME_P450"/>
    <property type="match status" value="1"/>
</dbReference>
<feature type="transmembrane region" description="Helical" evidence="9">
    <location>
        <begin position="12"/>
        <end position="33"/>
    </location>
</feature>
<reference evidence="10 11" key="3">
    <citation type="journal article" date="2017" name="Mol. Plant Pathol.">
        <title>A gapless genome sequence of the fungus Botrytis cinerea.</title>
        <authorList>
            <person name="Van Kan J.A."/>
            <person name="Stassen J.H."/>
            <person name="Mosbach A."/>
            <person name="Van Der Lee T.A."/>
            <person name="Faino L."/>
            <person name="Farmer A.D."/>
            <person name="Papasotiriou D.G."/>
            <person name="Zhou S."/>
            <person name="Seidl M.F."/>
            <person name="Cottam E."/>
            <person name="Edel D."/>
            <person name="Hahn M."/>
            <person name="Schwartz D.C."/>
            <person name="Dietrich R.A."/>
            <person name="Widdison S."/>
            <person name="Scalliet G."/>
        </authorList>
    </citation>
    <scope>NUCLEOTIDE SEQUENCE [LARGE SCALE GENOMIC DNA]</scope>
    <source>
        <strain evidence="10 11">B05.10</strain>
    </source>
</reference>
<evidence type="ECO:0000256" key="6">
    <source>
        <dbReference type="ARBA" id="ARBA00023026"/>
    </source>
</evidence>
<dbReference type="PRINTS" id="PR00463">
    <property type="entry name" value="EP450I"/>
</dbReference>
<dbReference type="RefSeq" id="XP_024551038.1">
    <property type="nucleotide sequence ID" value="XM_024695244.1"/>
</dbReference>
<keyword evidence="6" id="KW-0843">Virulence</keyword>
<dbReference type="PANTHER" id="PTHR24305:SF210">
    <property type="entry name" value="CYTOCHROME P450 MONOOXYGENASE ASQL-RELATED"/>
    <property type="match status" value="1"/>
</dbReference>
<dbReference type="Gene3D" id="1.10.630.10">
    <property type="entry name" value="Cytochrome P450"/>
    <property type="match status" value="1"/>
</dbReference>
<accession>A0A384JT91</accession>
<evidence type="ECO:0000313" key="10">
    <source>
        <dbReference type="EMBL" id="ATZ53795.1"/>
    </source>
</evidence>
<dbReference type="InterPro" id="IPR002401">
    <property type="entry name" value="Cyt_P450_E_grp-I"/>
</dbReference>
<dbReference type="GeneID" id="5432313"/>
<dbReference type="CDD" id="cd11058">
    <property type="entry name" value="CYP60B-like"/>
    <property type="match status" value="1"/>
</dbReference>
<dbReference type="Proteomes" id="UP000001798">
    <property type="component" value="Chromosome 9"/>
</dbReference>
<evidence type="ECO:0000256" key="4">
    <source>
        <dbReference type="ARBA" id="ARBA00022723"/>
    </source>
</evidence>
<feature type="binding site" description="axial binding residue" evidence="7">
    <location>
        <position position="444"/>
    </location>
    <ligand>
        <name>heme</name>
        <dbReference type="ChEBI" id="CHEBI:30413"/>
    </ligand>
    <ligandPart>
        <name>Fe</name>
        <dbReference type="ChEBI" id="CHEBI:18248"/>
    </ligandPart>
</feature>
<dbReference type="AlphaFoldDB" id="A0A384JT91"/>
<keyword evidence="9" id="KW-1133">Transmembrane helix</keyword>
<protein>
    <recommendedName>
        <fullName evidence="12">Cytochrome P450</fullName>
    </recommendedName>
</protein>
<organism evidence="10 11">
    <name type="scientific">Botryotinia fuckeliana (strain B05.10)</name>
    <name type="common">Noble rot fungus</name>
    <name type="synonym">Botrytis cinerea</name>
    <dbReference type="NCBI Taxonomy" id="332648"/>
    <lineage>
        <taxon>Eukaryota</taxon>
        <taxon>Fungi</taxon>
        <taxon>Dikarya</taxon>
        <taxon>Ascomycota</taxon>
        <taxon>Pezizomycotina</taxon>
        <taxon>Leotiomycetes</taxon>
        <taxon>Helotiales</taxon>
        <taxon>Sclerotiniaceae</taxon>
        <taxon>Botrytis</taxon>
    </lineage>
</organism>
<evidence type="ECO:0000256" key="8">
    <source>
        <dbReference type="RuleBase" id="RU000461"/>
    </source>
</evidence>
<evidence type="ECO:0000256" key="7">
    <source>
        <dbReference type="PIRSR" id="PIRSR602401-1"/>
    </source>
</evidence>
<evidence type="ECO:0000256" key="5">
    <source>
        <dbReference type="ARBA" id="ARBA00023004"/>
    </source>
</evidence>
<keyword evidence="8" id="KW-0560">Oxidoreductase</keyword>
<name>A0A384JT91_BOTFB</name>
<dbReference type="VEuPathDB" id="FungiDB:Bcin09g05700"/>
<evidence type="ECO:0000256" key="3">
    <source>
        <dbReference type="ARBA" id="ARBA00022617"/>
    </source>
</evidence>
<keyword evidence="4 7" id="KW-0479">Metal-binding</keyword>
<dbReference type="GO" id="GO:0020037">
    <property type="term" value="F:heme binding"/>
    <property type="evidence" value="ECO:0007669"/>
    <property type="project" value="InterPro"/>
</dbReference>
<keyword evidence="5 7" id="KW-0408">Iron</keyword>
<dbReference type="SUPFAM" id="SSF48264">
    <property type="entry name" value="Cytochrome P450"/>
    <property type="match status" value="1"/>
</dbReference>
<reference evidence="10 11" key="2">
    <citation type="journal article" date="2012" name="Eukaryot. Cell">
        <title>Genome update of Botrytis cinerea strains B05.10 and T4.</title>
        <authorList>
            <person name="Staats M."/>
            <person name="van Kan J.A."/>
        </authorList>
    </citation>
    <scope>NUCLEOTIDE SEQUENCE [LARGE SCALE GENOMIC DNA]</scope>
    <source>
        <strain evidence="10 11">B05.10</strain>
    </source>
</reference>
<dbReference type="OrthoDB" id="1470350at2759"/>
<evidence type="ECO:0008006" key="12">
    <source>
        <dbReference type="Google" id="ProtNLM"/>
    </source>
</evidence>
<dbReference type="GO" id="GO:0004497">
    <property type="term" value="F:monooxygenase activity"/>
    <property type="evidence" value="ECO:0007669"/>
    <property type="project" value="UniProtKB-KW"/>
</dbReference>
<keyword evidence="8" id="KW-0503">Monooxygenase</keyword>
<keyword evidence="9" id="KW-0472">Membrane</keyword>
<proteinExistence type="inferred from homology"/>
<dbReference type="KEGG" id="bfu:BCIN_09g05700"/>
<comment type="cofactor">
    <cofactor evidence="1 7">
        <name>heme</name>
        <dbReference type="ChEBI" id="CHEBI:30413"/>
    </cofactor>
</comment>
<evidence type="ECO:0000256" key="9">
    <source>
        <dbReference type="SAM" id="Phobius"/>
    </source>
</evidence>
<keyword evidence="3 7" id="KW-0349">Heme</keyword>
<dbReference type="Pfam" id="PF00067">
    <property type="entry name" value="p450"/>
    <property type="match status" value="1"/>
</dbReference>
<evidence type="ECO:0000256" key="2">
    <source>
        <dbReference type="ARBA" id="ARBA00010617"/>
    </source>
</evidence>
<dbReference type="InterPro" id="IPR017972">
    <property type="entry name" value="Cyt_P450_CS"/>
</dbReference>
<dbReference type="InterPro" id="IPR036396">
    <property type="entry name" value="Cyt_P450_sf"/>
</dbReference>
<gene>
    <name evidence="10" type="ORF">BCIN_09g05700</name>
</gene>
<evidence type="ECO:0000256" key="1">
    <source>
        <dbReference type="ARBA" id="ARBA00001971"/>
    </source>
</evidence>
<sequence>MEKLGLLRGLETIHWLSVIVLIAFLNVFTWAFFRLKLHPLAPIPGPPHWILSRIPFVWALRRGELVHKLASLHEEYGPVVRIASNEVSFTDERAWDAFYAPYRKTSYLPKSPFWYRPRINNGSYGIMASPPAEHGRFRRAFAAAFTEKSMREHEPMILQYTDILITQLKAEASKNAPIDIVDWFEYAAFDIVGDLAFSKSFHSLENNEFHYLVNALRRVMHAFTQAVVPRILGLEMLYTWIVPKISRQKQMAYNKSLNYFTHQRQAQGETPGKNDLMTYFTDRENGKALSIIETENAIGDIMIAGSETVASTLAAICYQIVRNPEANRLLAAEVRQTFDREEEIGASAVAELPYLNAVLDEAMRLCPSLPMVLPRIVTEPGMEACGYWLPTGTLITFCQLAAYTSPANFASPKEFIPERWLPDSKIKPHNTNVYHPFSVGPRDCVGKAFGLTEVRLILAKLIWNFDLSLGENEWDWYTQKAFLVWEKNPLYLNLSVTSR</sequence>
<keyword evidence="11" id="KW-1185">Reference proteome</keyword>
<dbReference type="EMBL" id="CP009813">
    <property type="protein sequence ID" value="ATZ53795.1"/>
    <property type="molecule type" value="Genomic_DNA"/>
</dbReference>
<reference evidence="10 11" key="1">
    <citation type="journal article" date="2011" name="PLoS Genet.">
        <title>Genomic analysis of the necrotrophic fungal pathogens Sclerotinia sclerotiorum and Botrytis cinerea.</title>
        <authorList>
            <person name="Amselem J."/>
            <person name="Cuomo C.A."/>
            <person name="van Kan J.A."/>
            <person name="Viaud M."/>
            <person name="Benito E.P."/>
            <person name="Couloux A."/>
            <person name="Coutinho P.M."/>
            <person name="de Vries R.P."/>
            <person name="Dyer P.S."/>
            <person name="Fillinger S."/>
            <person name="Fournier E."/>
            <person name="Gout L."/>
            <person name="Hahn M."/>
            <person name="Kohn L."/>
            <person name="Lapalu N."/>
            <person name="Plummer K.M."/>
            <person name="Pradier J.M."/>
            <person name="Quevillon E."/>
            <person name="Sharon A."/>
            <person name="Simon A."/>
            <person name="ten Have A."/>
            <person name="Tudzynski B."/>
            <person name="Tudzynski P."/>
            <person name="Wincker P."/>
            <person name="Andrew M."/>
            <person name="Anthouard V."/>
            <person name="Beever R.E."/>
            <person name="Beffa R."/>
            <person name="Benoit I."/>
            <person name="Bouzid O."/>
            <person name="Brault B."/>
            <person name="Chen Z."/>
            <person name="Choquer M."/>
            <person name="Collemare J."/>
            <person name="Cotton P."/>
            <person name="Danchin E.G."/>
            <person name="Da Silva C."/>
            <person name="Gautier A."/>
            <person name="Giraud C."/>
            <person name="Giraud T."/>
            <person name="Gonzalez C."/>
            <person name="Grossetete S."/>
            <person name="Guldener U."/>
            <person name="Henrissat B."/>
            <person name="Howlett B.J."/>
            <person name="Kodira C."/>
            <person name="Kretschmer M."/>
            <person name="Lappartient A."/>
            <person name="Leroch M."/>
            <person name="Levis C."/>
            <person name="Mauceli E."/>
            <person name="Neuveglise C."/>
            <person name="Oeser B."/>
            <person name="Pearson M."/>
            <person name="Poulain J."/>
            <person name="Poussereau N."/>
            <person name="Quesneville H."/>
            <person name="Rascle C."/>
            <person name="Schumacher J."/>
            <person name="Segurens B."/>
            <person name="Sexton A."/>
            <person name="Silva E."/>
            <person name="Sirven C."/>
            <person name="Soanes D.M."/>
            <person name="Talbot N.J."/>
            <person name="Templeton M."/>
            <person name="Yandava C."/>
            <person name="Yarden O."/>
            <person name="Zeng Q."/>
            <person name="Rollins J.A."/>
            <person name="Lebrun M.H."/>
            <person name="Dickman M."/>
        </authorList>
    </citation>
    <scope>NUCLEOTIDE SEQUENCE [LARGE SCALE GENOMIC DNA]</scope>
    <source>
        <strain evidence="10 11">B05.10</strain>
    </source>
</reference>
<dbReference type="InterPro" id="IPR001128">
    <property type="entry name" value="Cyt_P450"/>
</dbReference>